<gene>
    <name evidence="3" type="ORF">JXQ802_LOCUS51573</name>
    <name evidence="4" type="ORF">OTI717_LOCUS27624</name>
    <name evidence="2" type="ORF">PYM288_LOCUS35330</name>
    <name evidence="1" type="ORF">RFH988_LOCUS2313</name>
</gene>
<evidence type="ECO:0000313" key="1">
    <source>
        <dbReference type="EMBL" id="CAF0770027.1"/>
    </source>
</evidence>
<protein>
    <submittedName>
        <fullName evidence="1">Uncharacterized protein</fullName>
    </submittedName>
</protein>
<reference evidence="1" key="1">
    <citation type="submission" date="2021-02" db="EMBL/GenBank/DDBJ databases">
        <authorList>
            <person name="Nowell W R."/>
        </authorList>
    </citation>
    <scope>NUCLEOTIDE SEQUENCE</scope>
</reference>
<name>A0A813QQ40_9BILA</name>
<dbReference type="EMBL" id="CAJOAX010006243">
    <property type="protein sequence ID" value="CAF3974718.1"/>
    <property type="molecule type" value="Genomic_DNA"/>
</dbReference>
<dbReference type="InterPro" id="IPR015075">
    <property type="entry name" value="AtaL"/>
</dbReference>
<proteinExistence type="predicted"/>
<dbReference type="SUPFAM" id="SSF55961">
    <property type="entry name" value="Bet v1-like"/>
    <property type="match status" value="1"/>
</dbReference>
<dbReference type="Proteomes" id="UP000663823">
    <property type="component" value="Unassembled WGS sequence"/>
</dbReference>
<evidence type="ECO:0000313" key="3">
    <source>
        <dbReference type="EMBL" id="CAF1629246.1"/>
    </source>
</evidence>
<organism evidence="1 6">
    <name type="scientific">Rotaria sordida</name>
    <dbReference type="NCBI Taxonomy" id="392033"/>
    <lineage>
        <taxon>Eukaryota</taxon>
        <taxon>Metazoa</taxon>
        <taxon>Spiralia</taxon>
        <taxon>Gnathifera</taxon>
        <taxon>Rotifera</taxon>
        <taxon>Eurotatoria</taxon>
        <taxon>Bdelloidea</taxon>
        <taxon>Philodinida</taxon>
        <taxon>Philodinidae</taxon>
        <taxon>Rotaria</taxon>
    </lineage>
</organism>
<evidence type="ECO:0000313" key="6">
    <source>
        <dbReference type="Proteomes" id="UP000663882"/>
    </source>
</evidence>
<evidence type="ECO:0000313" key="2">
    <source>
        <dbReference type="EMBL" id="CAF1417564.1"/>
    </source>
</evidence>
<keyword evidence="5" id="KW-1185">Reference proteome</keyword>
<dbReference type="EMBL" id="CAJNOH010006013">
    <property type="protein sequence ID" value="CAF1417564.1"/>
    <property type="molecule type" value="Genomic_DNA"/>
</dbReference>
<sequence length="152" mass="17887">MPQHKYKVSVHARFGVIWQKLLDKIEHPQKYVIEIRHVEILERKPDHIVRRVQFENTSWQELKELIIINEKAGTIVYRLVDHPYFTGDTTNICRTTNDAHISELEYTIDWKLKDPNGIESTEIKDDARQALELSAREMKRASEEAESVHGKL</sequence>
<dbReference type="Gene3D" id="3.30.530.20">
    <property type="match status" value="1"/>
</dbReference>
<dbReference type="AlphaFoldDB" id="A0A813QQ40"/>
<dbReference type="Pfam" id="PF08982">
    <property type="entry name" value="AtaL"/>
    <property type="match status" value="1"/>
</dbReference>
<accession>A0A813QQ40</accession>
<dbReference type="Proteomes" id="UP000663854">
    <property type="component" value="Unassembled WGS sequence"/>
</dbReference>
<dbReference type="EMBL" id="CAJNOO010000049">
    <property type="protein sequence ID" value="CAF0770027.1"/>
    <property type="molecule type" value="Genomic_DNA"/>
</dbReference>
<comment type="caution">
    <text evidence="1">The sequence shown here is derived from an EMBL/GenBank/DDBJ whole genome shotgun (WGS) entry which is preliminary data.</text>
</comment>
<dbReference type="OrthoDB" id="9973839at2759"/>
<dbReference type="EMBL" id="CAJNOL010007548">
    <property type="protein sequence ID" value="CAF1629246.1"/>
    <property type="molecule type" value="Genomic_DNA"/>
</dbReference>
<evidence type="ECO:0000313" key="5">
    <source>
        <dbReference type="Proteomes" id="UP000663870"/>
    </source>
</evidence>
<dbReference type="InterPro" id="IPR023393">
    <property type="entry name" value="START-like_dom_sf"/>
</dbReference>
<evidence type="ECO:0000313" key="4">
    <source>
        <dbReference type="EMBL" id="CAF3974718.1"/>
    </source>
</evidence>
<dbReference type="Proteomes" id="UP000663882">
    <property type="component" value="Unassembled WGS sequence"/>
</dbReference>
<dbReference type="Proteomes" id="UP000663870">
    <property type="component" value="Unassembled WGS sequence"/>
</dbReference>